<sequence>MTQLESQWITGFVDGEGCFFVGINKNSKMTTGFQVLPEFVIVQHKDDEQILHALKSFWGFGVVRKNNGDRQCYRVRSFTHLQNKIIPFFEKHKLKTKKNLDFLKFRKILLMIERKQHLTVEGLLKIDSIRLQMNQSDSKKPRKKLLLVDDKLVFDYDLSKIESSLS</sequence>
<dbReference type="PANTHER" id="PTHR36181:SF2">
    <property type="entry name" value="INTRON-ENCODED ENDONUCLEASE AI3-RELATED"/>
    <property type="match status" value="1"/>
</dbReference>
<dbReference type="GO" id="GO:0005739">
    <property type="term" value="C:mitochondrion"/>
    <property type="evidence" value="ECO:0007669"/>
    <property type="project" value="UniProtKB-ARBA"/>
</dbReference>
<proteinExistence type="predicted"/>
<reference evidence="2" key="1">
    <citation type="journal article" date="2017" name="Sci. Rep.">
        <title>Divergent copies of the large inverted repeat in the chloroplast genomes of ulvophycean green algae.</title>
        <authorList>
            <person name="Turmel M."/>
            <person name="Otis C."/>
            <person name="Lemieux C."/>
        </authorList>
    </citation>
    <scope>NUCLEOTIDE SEQUENCE</scope>
</reference>
<dbReference type="AlphaFoldDB" id="A0A1W6EGM9"/>
<protein>
    <submittedName>
        <fullName evidence="2">Putative LAGLIDADG homing endonuclease</fullName>
    </submittedName>
</protein>
<keyword evidence="2" id="KW-0255">Endonuclease</keyword>
<dbReference type="InterPro" id="IPR051289">
    <property type="entry name" value="LAGLIDADG_Endonuclease"/>
</dbReference>
<dbReference type="SUPFAM" id="SSF55608">
    <property type="entry name" value="Homing endonucleases"/>
    <property type="match status" value="1"/>
</dbReference>
<dbReference type="Pfam" id="PF00961">
    <property type="entry name" value="LAGLIDADG_1"/>
    <property type="match status" value="1"/>
</dbReference>
<evidence type="ECO:0000313" key="2">
    <source>
        <dbReference type="EMBL" id="ARK14539.1"/>
    </source>
</evidence>
<dbReference type="GO" id="GO:0004519">
    <property type="term" value="F:endonuclease activity"/>
    <property type="evidence" value="ECO:0007669"/>
    <property type="project" value="UniProtKB-KW"/>
</dbReference>
<gene>
    <name evidence="2" type="primary">orf166</name>
</gene>
<keyword evidence="2" id="KW-0934">Plastid</keyword>
<dbReference type="InterPro" id="IPR027434">
    <property type="entry name" value="Homing_endonucl"/>
</dbReference>
<dbReference type="InterPro" id="IPR004860">
    <property type="entry name" value="LAGLIDADG_dom"/>
</dbReference>
<accession>A0A1W6EGM9</accession>
<dbReference type="Gene3D" id="3.10.28.10">
    <property type="entry name" value="Homing endonucleases"/>
    <property type="match status" value="1"/>
</dbReference>
<feature type="domain" description="Homing endonuclease LAGLIDADG" evidence="1">
    <location>
        <begin position="9"/>
        <end position="108"/>
    </location>
</feature>
<evidence type="ECO:0000259" key="1">
    <source>
        <dbReference type="Pfam" id="PF00961"/>
    </source>
</evidence>
<geneLocation type="chloroplast" evidence="2"/>
<dbReference type="PANTHER" id="PTHR36181">
    <property type="entry name" value="INTRON-ENCODED ENDONUCLEASE AI3-RELATED"/>
    <property type="match status" value="1"/>
</dbReference>
<dbReference type="EMBL" id="KY407657">
    <property type="protein sequence ID" value="ARK14539.1"/>
    <property type="molecule type" value="Genomic_DNA"/>
</dbReference>
<name>A0A1W6EGM9_SYKMA</name>
<keyword evidence="2" id="KW-0540">Nuclease</keyword>
<dbReference type="GeneID" id="32884262"/>
<keyword evidence="2" id="KW-0150">Chloroplast</keyword>
<keyword evidence="2" id="KW-0378">Hydrolase</keyword>
<dbReference type="RefSeq" id="YP_009367549.1">
    <property type="nucleotide sequence ID" value="NC_034710.1"/>
</dbReference>
<organism evidence="2">
    <name type="scientific">Sykidion marinum</name>
    <name type="common">Green alga</name>
    <name type="synonym">Pseudoneochloris marina</name>
    <dbReference type="NCBI Taxonomy" id="44573"/>
    <lineage>
        <taxon>Eukaryota</taxon>
        <taxon>Viridiplantae</taxon>
        <taxon>Chlorophyta</taxon>
        <taxon>core chlorophytes</taxon>
        <taxon>Ulvophyceae</taxon>
        <taxon>Sykidiales</taxon>
        <taxon>Sykidiacaeae</taxon>
        <taxon>Sykidion</taxon>
    </lineage>
</organism>